<dbReference type="AlphaFoldDB" id="A0A011VVA7"/>
<proteinExistence type="predicted"/>
<name>A0A011VVA7_RUMAL</name>
<dbReference type="EMBL" id="JEOB01000004">
    <property type="protein sequence ID" value="EXM38483.1"/>
    <property type="molecule type" value="Genomic_DNA"/>
</dbReference>
<organism evidence="1 2">
    <name type="scientific">Ruminococcus albus SY3</name>
    <dbReference type="NCBI Taxonomy" id="1341156"/>
    <lineage>
        <taxon>Bacteria</taxon>
        <taxon>Bacillati</taxon>
        <taxon>Bacillota</taxon>
        <taxon>Clostridia</taxon>
        <taxon>Eubacteriales</taxon>
        <taxon>Oscillospiraceae</taxon>
        <taxon>Ruminococcus</taxon>
    </lineage>
</organism>
<dbReference type="Proteomes" id="UP000021369">
    <property type="component" value="Unassembled WGS sequence"/>
</dbReference>
<reference evidence="1 2" key="1">
    <citation type="submission" date="2013-06" db="EMBL/GenBank/DDBJ databases">
        <title>Rumen cellulosomics: divergent fiber-degrading strategies revealed by comparative genome-wide analysis of six Ruminococcal strains.</title>
        <authorList>
            <person name="Dassa B."/>
            <person name="Borovok I."/>
            <person name="Lamed R."/>
            <person name="Flint H."/>
            <person name="Yeoman C.J."/>
            <person name="White B."/>
            <person name="Bayer E.A."/>
        </authorList>
    </citation>
    <scope>NUCLEOTIDE SEQUENCE [LARGE SCALE GENOMIC DNA]</scope>
    <source>
        <strain evidence="1 2">SY3</strain>
    </source>
</reference>
<evidence type="ECO:0000313" key="1">
    <source>
        <dbReference type="EMBL" id="EXM38483.1"/>
    </source>
</evidence>
<dbReference type="PATRIC" id="fig|1341156.4.peg.2503"/>
<gene>
    <name evidence="1" type="ORF">RASY3_14180</name>
</gene>
<protein>
    <submittedName>
        <fullName evidence="1">Uncharacterized protein</fullName>
    </submittedName>
</protein>
<sequence>MTWYKSSSMTKPKTIDDTISKKWVYVRRNIVEYEQGNEFNSDIKEKFYSFEEIKIPKDVYSIFEFEKSNSDRLNDIEETIVEMLYGGE</sequence>
<dbReference type="RefSeq" id="WP_037289239.1">
    <property type="nucleotide sequence ID" value="NZ_JEOB01000004.1"/>
</dbReference>
<evidence type="ECO:0000313" key="2">
    <source>
        <dbReference type="Proteomes" id="UP000021369"/>
    </source>
</evidence>
<keyword evidence="2" id="KW-1185">Reference proteome</keyword>
<accession>A0A011VVA7</accession>
<comment type="caution">
    <text evidence="1">The sequence shown here is derived from an EMBL/GenBank/DDBJ whole genome shotgun (WGS) entry which is preliminary data.</text>
</comment>